<dbReference type="InterPro" id="IPR013320">
    <property type="entry name" value="ConA-like_dom_sf"/>
</dbReference>
<evidence type="ECO:0000256" key="2">
    <source>
        <dbReference type="SAM" id="Phobius"/>
    </source>
</evidence>
<proteinExistence type="predicted"/>
<feature type="transmembrane region" description="Helical" evidence="2">
    <location>
        <begin position="12"/>
        <end position="30"/>
    </location>
</feature>
<keyword evidence="2" id="KW-0472">Membrane</keyword>
<reference evidence="3" key="1">
    <citation type="journal article" date="2020" name="Nature">
        <title>Giant virus diversity and host interactions through global metagenomics.</title>
        <authorList>
            <person name="Schulz F."/>
            <person name="Roux S."/>
            <person name="Paez-Espino D."/>
            <person name="Jungbluth S."/>
            <person name="Walsh D.A."/>
            <person name="Denef V.J."/>
            <person name="McMahon K.D."/>
            <person name="Konstantinidis K.T."/>
            <person name="Eloe-Fadrosh E.A."/>
            <person name="Kyrpides N.C."/>
            <person name="Woyke T."/>
        </authorList>
    </citation>
    <scope>NUCLEOTIDE SEQUENCE</scope>
    <source>
        <strain evidence="3">GVMAG-M-3300023174-141</strain>
    </source>
</reference>
<evidence type="ECO:0000256" key="1">
    <source>
        <dbReference type="SAM" id="MobiDB-lite"/>
    </source>
</evidence>
<organism evidence="3">
    <name type="scientific">viral metagenome</name>
    <dbReference type="NCBI Taxonomy" id="1070528"/>
    <lineage>
        <taxon>unclassified sequences</taxon>
        <taxon>metagenomes</taxon>
        <taxon>organismal metagenomes</taxon>
    </lineage>
</organism>
<evidence type="ECO:0000313" key="3">
    <source>
        <dbReference type="EMBL" id="QHT14575.1"/>
    </source>
</evidence>
<accession>A0A6C0DG59</accession>
<sequence length="276" mass="29782">MSANNSSSPIARLIPMMIFFGGLIGLYYLYQYLFGARTGNSYSLLTATQSAVVDPSKPITITSNKLPSLFEGGEFTISTWIYVNNWSHRSGFNKSIISVGGPNFDTIRVYLGGNKPKVSIRIQTRDQTGSSSSTTTSQAPSLDKATQNMTFNVLQTDSGLLESSPICDLPEIDLQRWVNLTIAVNGRTVDSYVDGKLARSCVLPSNFKVDAGGYSANLLAYGGFGGQISTTTMYDAALNPEAVYKNYMAGPIPITTIAGWFANFFEPSISSTVSSN</sequence>
<keyword evidence="2" id="KW-0812">Transmembrane</keyword>
<dbReference type="EMBL" id="MN739586">
    <property type="protein sequence ID" value="QHT14575.1"/>
    <property type="molecule type" value="Genomic_DNA"/>
</dbReference>
<evidence type="ECO:0008006" key="4">
    <source>
        <dbReference type="Google" id="ProtNLM"/>
    </source>
</evidence>
<feature type="region of interest" description="Disordered" evidence="1">
    <location>
        <begin position="123"/>
        <end position="142"/>
    </location>
</feature>
<protein>
    <recommendedName>
        <fullName evidence="4">LamG domain-containing protein</fullName>
    </recommendedName>
</protein>
<dbReference type="SUPFAM" id="SSF49899">
    <property type="entry name" value="Concanavalin A-like lectins/glucanases"/>
    <property type="match status" value="1"/>
</dbReference>
<keyword evidence="2" id="KW-1133">Transmembrane helix</keyword>
<name>A0A6C0DG59_9ZZZZ</name>
<dbReference type="AlphaFoldDB" id="A0A6C0DG59"/>
<dbReference type="Gene3D" id="2.60.120.200">
    <property type="match status" value="1"/>
</dbReference>